<proteinExistence type="predicted"/>
<dbReference type="Gene3D" id="3.40.630.30">
    <property type="match status" value="1"/>
</dbReference>
<organism evidence="2 3">
    <name type="scientific">Brachybacterium faecium (strain ATCC 43885 / DSM 4810 / JCM 11609 / LMG 19847 / NBRC 14762 / NCIMB 9860 / 6-10)</name>
    <dbReference type="NCBI Taxonomy" id="446465"/>
    <lineage>
        <taxon>Bacteria</taxon>
        <taxon>Bacillati</taxon>
        <taxon>Actinomycetota</taxon>
        <taxon>Actinomycetes</taxon>
        <taxon>Micrococcales</taxon>
        <taxon>Dermabacteraceae</taxon>
        <taxon>Brachybacterium</taxon>
    </lineage>
</organism>
<dbReference type="HOGENOM" id="CLU_1552330_0_0_11"/>
<evidence type="ECO:0000313" key="3">
    <source>
        <dbReference type="Proteomes" id="UP000001919"/>
    </source>
</evidence>
<keyword evidence="2" id="KW-0808">Transferase</keyword>
<dbReference type="Proteomes" id="UP000001919">
    <property type="component" value="Chromosome"/>
</dbReference>
<keyword evidence="2" id="KW-0687">Ribonucleoprotein</keyword>
<dbReference type="InterPro" id="IPR000182">
    <property type="entry name" value="GNAT_dom"/>
</dbReference>
<sequence>MRIERLGPQHAQQLLAGQDEALAAEIIGRSWTPETLDAFLARTALWRADGPFREFAAVAAGAPVPTLLGGGGLALLGPGLERGEAALTYWVLRAHRSRGHGRRLAAALVDIARADARIDHLVLRIAPDNEASKAVAGALGARGTGIEERHPADVHRRVQRWVLDLRAERPGT</sequence>
<dbReference type="GO" id="GO:0016747">
    <property type="term" value="F:acyltransferase activity, transferring groups other than amino-acyl groups"/>
    <property type="evidence" value="ECO:0007669"/>
    <property type="project" value="InterPro"/>
</dbReference>
<protein>
    <submittedName>
        <fullName evidence="2">Acetyltransferase, ribosomal protein N-acetylase</fullName>
    </submittedName>
</protein>
<dbReference type="SUPFAM" id="SSF55729">
    <property type="entry name" value="Acyl-CoA N-acyltransferases (Nat)"/>
    <property type="match status" value="1"/>
</dbReference>
<dbReference type="GO" id="GO:0005840">
    <property type="term" value="C:ribosome"/>
    <property type="evidence" value="ECO:0007669"/>
    <property type="project" value="UniProtKB-KW"/>
</dbReference>
<feature type="domain" description="N-acetyltransferase" evidence="1">
    <location>
        <begin position="1"/>
        <end position="166"/>
    </location>
</feature>
<keyword evidence="2" id="KW-0689">Ribosomal protein</keyword>
<dbReference type="Pfam" id="PF13302">
    <property type="entry name" value="Acetyltransf_3"/>
    <property type="match status" value="1"/>
</dbReference>
<gene>
    <name evidence="2" type="ordered locus">Bfae_06760</name>
</gene>
<keyword evidence="3" id="KW-1185">Reference proteome</keyword>
<dbReference type="PROSITE" id="PS51186">
    <property type="entry name" value="GNAT"/>
    <property type="match status" value="1"/>
</dbReference>
<dbReference type="InterPro" id="IPR016181">
    <property type="entry name" value="Acyl_CoA_acyltransferase"/>
</dbReference>
<accession>C7MIB3</accession>
<dbReference type="EMBL" id="CP001643">
    <property type="protein sequence ID" value="ACU84539.1"/>
    <property type="molecule type" value="Genomic_DNA"/>
</dbReference>
<evidence type="ECO:0000313" key="2">
    <source>
        <dbReference type="EMBL" id="ACU84539.1"/>
    </source>
</evidence>
<dbReference type="PATRIC" id="fig|446465.5.peg.668"/>
<dbReference type="AlphaFoldDB" id="C7MIB3"/>
<dbReference type="KEGG" id="bfa:Bfae_06760"/>
<evidence type="ECO:0000259" key="1">
    <source>
        <dbReference type="PROSITE" id="PS51186"/>
    </source>
</evidence>
<dbReference type="OrthoDB" id="4793490at2"/>
<dbReference type="eggNOG" id="COG1670">
    <property type="taxonomic scope" value="Bacteria"/>
</dbReference>
<name>C7MIB3_BRAFD</name>
<dbReference type="STRING" id="446465.Bfae_06760"/>
<reference evidence="2 3" key="1">
    <citation type="journal article" date="2009" name="Stand. Genomic Sci.">
        <title>Complete genome sequence of Brachybacterium faecium type strain (Schefferle 6-10).</title>
        <authorList>
            <person name="Lapidus A."/>
            <person name="Pukall R."/>
            <person name="Labuttii K."/>
            <person name="Copeland A."/>
            <person name="Del Rio T.G."/>
            <person name="Nolan M."/>
            <person name="Chen F."/>
            <person name="Lucas S."/>
            <person name="Tice H."/>
            <person name="Cheng J.F."/>
            <person name="Bruce D."/>
            <person name="Goodwin L."/>
            <person name="Pitluck S."/>
            <person name="Rohde M."/>
            <person name="Goker M."/>
            <person name="Pati A."/>
            <person name="Ivanova N."/>
            <person name="Mavrommatis K."/>
            <person name="Chen A."/>
            <person name="Palaniappan K."/>
            <person name="D'haeseleer P."/>
            <person name="Chain P."/>
            <person name="Bristow J."/>
            <person name="Eisen J.A."/>
            <person name="Markowitz V."/>
            <person name="Hugenholtz P."/>
            <person name="Kyrpides N.C."/>
            <person name="Klenk H.P."/>
        </authorList>
    </citation>
    <scope>NUCLEOTIDE SEQUENCE [LARGE SCALE GENOMIC DNA]</scope>
    <source>
        <strain evidence="3">ATCC 43885 / DSM 4810 / JCM 11609 / LMG 19847 / NBRC 14762 / NCIMB 9860 / 6-10</strain>
    </source>
</reference>